<feature type="binding site" evidence="2">
    <location>
        <begin position="122"/>
        <end position="123"/>
    </location>
    <ligand>
        <name>S-adenosyl-L-methionine</name>
        <dbReference type="ChEBI" id="CHEBI:59789"/>
    </ligand>
</feature>
<keyword evidence="1" id="KW-0862">Zinc</keyword>
<dbReference type="OrthoDB" id="108476at2"/>
<evidence type="ECO:0000313" key="4">
    <source>
        <dbReference type="EMBL" id="TIH38322.1"/>
    </source>
</evidence>
<evidence type="ECO:0000313" key="5">
    <source>
        <dbReference type="Proteomes" id="UP000306192"/>
    </source>
</evidence>
<dbReference type="EMBL" id="QYRT01000009">
    <property type="protein sequence ID" value="TIH38322.1"/>
    <property type="molecule type" value="Genomic_DNA"/>
</dbReference>
<protein>
    <recommendedName>
        <fullName evidence="3">23S rRNA (guanine(745)-N(1))-methyltransferase N-terminal domain-containing protein</fullName>
    </recommendedName>
</protein>
<keyword evidence="5" id="KW-1185">Reference proteome</keyword>
<dbReference type="InterPro" id="IPR048647">
    <property type="entry name" value="RlmA_N"/>
</dbReference>
<sequence>MTDALERSLDILACPLCGGSFGTSTFGTSTFGVGSRSLRCENGHAFDIARQGYASLTIGGGPHHHGDTAEMVAARGRHLARGHYAPIADAIAKAFAEHANTSTSTGTGNGPSGWCVELAGGTGYYAAHVLDARPRMHGLTLDVSKNAARAAARTHPRLASATGDVRALLPIASAQVDLVLSIFGPRRGDEVARVLAADGEVIVVTPREAHLAQLRERFALLAIGADKQARLIEAMQPLQPAGTVDLDYVVDLTPADVVDSIMMGPNAFHRERADIEELARALPDTLSTSVAVTISRFRH</sequence>
<evidence type="ECO:0000256" key="1">
    <source>
        <dbReference type="PIRSR" id="PIRSR018249-1"/>
    </source>
</evidence>
<feature type="binding site" evidence="2">
    <location>
        <position position="210"/>
    </location>
    <ligand>
        <name>S-adenosyl-L-methionine</name>
        <dbReference type="ChEBI" id="CHEBI:59789"/>
    </ligand>
</feature>
<dbReference type="GO" id="GO:0046872">
    <property type="term" value="F:metal ion binding"/>
    <property type="evidence" value="ECO:0007669"/>
    <property type="project" value="UniProtKB-KW"/>
</dbReference>
<feature type="domain" description="23S rRNA (guanine(745)-N(1))-methyltransferase N-terminal" evidence="3">
    <location>
        <begin position="13"/>
        <end position="56"/>
    </location>
</feature>
<dbReference type="GO" id="GO:0008168">
    <property type="term" value="F:methyltransferase activity"/>
    <property type="evidence" value="ECO:0007669"/>
    <property type="project" value="InterPro"/>
</dbReference>
<evidence type="ECO:0000256" key="2">
    <source>
        <dbReference type="PIRSR" id="PIRSR018249-2"/>
    </source>
</evidence>
<keyword evidence="1" id="KW-0479">Metal-binding</keyword>
<feature type="binding site" evidence="1">
    <location>
        <position position="40"/>
    </location>
    <ligand>
        <name>Zn(2+)</name>
        <dbReference type="ChEBI" id="CHEBI:29105"/>
    </ligand>
</feature>
<dbReference type="Proteomes" id="UP000306192">
    <property type="component" value="Unassembled WGS sequence"/>
</dbReference>
<dbReference type="InterPro" id="IPR016718">
    <property type="entry name" value="rRNA_m1G-MeTrfase_A_prd"/>
</dbReference>
<dbReference type="InterPro" id="IPR029063">
    <property type="entry name" value="SAM-dependent_MTases_sf"/>
</dbReference>
<feature type="binding site" evidence="2">
    <location>
        <position position="84"/>
    </location>
    <ligand>
        <name>S-adenosyl-L-methionine</name>
        <dbReference type="ChEBI" id="CHEBI:59789"/>
    </ligand>
</feature>
<keyword evidence="2" id="KW-0949">S-adenosyl-L-methionine</keyword>
<comment type="caution">
    <text evidence="4">The sequence shown here is derived from an EMBL/GenBank/DDBJ whole genome shotgun (WGS) entry which is preliminary data.</text>
</comment>
<dbReference type="AlphaFoldDB" id="A0A4T2C4B2"/>
<dbReference type="Gene3D" id="3.40.50.150">
    <property type="entry name" value="Vaccinia Virus protein VP39"/>
    <property type="match status" value="1"/>
</dbReference>
<evidence type="ECO:0000259" key="3">
    <source>
        <dbReference type="Pfam" id="PF21302"/>
    </source>
</evidence>
<dbReference type="Pfam" id="PF21302">
    <property type="entry name" value="Zn_ribbon_RlmA"/>
    <property type="match status" value="1"/>
</dbReference>
<name>A0A4T2C4B2_9MICO</name>
<feature type="binding site" evidence="1">
    <location>
        <position position="44"/>
    </location>
    <ligand>
        <name>Zn(2+)</name>
        <dbReference type="ChEBI" id="CHEBI:29105"/>
    </ligand>
</feature>
<proteinExistence type="predicted"/>
<gene>
    <name evidence="4" type="ORF">D4765_07015</name>
</gene>
<dbReference type="PIRSF" id="PIRSF018249">
    <property type="entry name" value="MyrA_prd"/>
    <property type="match status" value="1"/>
</dbReference>
<dbReference type="SUPFAM" id="SSF53335">
    <property type="entry name" value="S-adenosyl-L-methionine-dependent methyltransferases"/>
    <property type="match status" value="1"/>
</dbReference>
<reference evidence="4 5" key="1">
    <citation type="journal article" date="2019" name="Microorganisms">
        <title>Systematic Affiliation and Genome Analysis of Subtercola vilae DB165(T) with Particular Emphasis on Cold Adaptation of an Isolate from a High-Altitude Cold Volcano Lake.</title>
        <authorList>
            <person name="Villalobos A.S."/>
            <person name="Wiese J."/>
            <person name="Imhoff J.F."/>
            <person name="Dorador C."/>
            <person name="Keller A."/>
            <person name="Hentschel U."/>
        </authorList>
    </citation>
    <scope>NUCLEOTIDE SEQUENCE [LARGE SCALE GENOMIC DNA]</scope>
    <source>
        <strain evidence="4 5">DB165</strain>
    </source>
</reference>
<accession>A0A4T2C4B2</accession>
<dbReference type="RefSeq" id="WP_136641571.1">
    <property type="nucleotide sequence ID" value="NZ_QYRT01000009.1"/>
</dbReference>
<organism evidence="4 5">
    <name type="scientific">Subtercola vilae</name>
    <dbReference type="NCBI Taxonomy" id="2056433"/>
    <lineage>
        <taxon>Bacteria</taxon>
        <taxon>Bacillati</taxon>
        <taxon>Actinomycetota</taxon>
        <taxon>Actinomycetes</taxon>
        <taxon>Micrococcales</taxon>
        <taxon>Microbacteriaceae</taxon>
        <taxon>Subtercola</taxon>
    </lineage>
</organism>